<dbReference type="Pfam" id="PF10722">
    <property type="entry name" value="YbjN"/>
    <property type="match status" value="1"/>
</dbReference>
<reference evidence="1 2" key="1">
    <citation type="submission" date="2019-08" db="EMBL/GenBank/DDBJ databases">
        <title>Aureimonas fodiniaquatilis sp. nov., isolated from a coal mine wastewater.</title>
        <authorList>
            <person name="Kim W."/>
        </authorList>
    </citation>
    <scope>NUCLEOTIDE SEQUENCE [LARGE SCALE GENOMIC DNA]</scope>
    <source>
        <strain evidence="1 2">CAU 1482</strain>
    </source>
</reference>
<sequence length="166" mass="18839">MHFRELDFVRLSHPVDIIESVASTRDWTFERFCDDEIALSVAGRWAAYSVSFSWVEDCEALHLGCAFDLKVPTFRVTEMQRLLALINEKLLVGHFDLLPCEGTVMFRHAQLLSGGADPTSQQVERILTMALDACDRYFQAFQFVVWANKPADEALMDVLFETVGTA</sequence>
<dbReference type="InterPro" id="IPR019660">
    <property type="entry name" value="Put_sensory_transdc_reg_YbjN"/>
</dbReference>
<keyword evidence="2" id="KW-1185">Reference proteome</keyword>
<protein>
    <recommendedName>
        <fullName evidence="3">YbjN domain-containing protein</fullName>
    </recommendedName>
</protein>
<organism evidence="1 2">
    <name type="scientific">Aureimonas fodinaquatilis</name>
    <dbReference type="NCBI Taxonomy" id="2565783"/>
    <lineage>
        <taxon>Bacteria</taxon>
        <taxon>Pseudomonadati</taxon>
        <taxon>Pseudomonadota</taxon>
        <taxon>Alphaproteobacteria</taxon>
        <taxon>Hyphomicrobiales</taxon>
        <taxon>Aurantimonadaceae</taxon>
        <taxon>Aureimonas</taxon>
    </lineage>
</organism>
<evidence type="ECO:0008006" key="3">
    <source>
        <dbReference type="Google" id="ProtNLM"/>
    </source>
</evidence>
<dbReference type="OrthoDB" id="9792176at2"/>
<dbReference type="EMBL" id="VTWH01000001">
    <property type="protein sequence ID" value="KAA0971781.1"/>
    <property type="molecule type" value="Genomic_DNA"/>
</dbReference>
<dbReference type="AlphaFoldDB" id="A0A5B0E1E0"/>
<accession>A0A5B0E1E0</accession>
<name>A0A5B0E1E0_9HYPH</name>
<dbReference type="Proteomes" id="UP000324738">
    <property type="component" value="Unassembled WGS sequence"/>
</dbReference>
<evidence type="ECO:0000313" key="1">
    <source>
        <dbReference type="EMBL" id="KAA0971781.1"/>
    </source>
</evidence>
<dbReference type="RefSeq" id="WP_149296821.1">
    <property type="nucleotide sequence ID" value="NZ_VTWH01000001.1"/>
</dbReference>
<gene>
    <name evidence="1" type="ORF">FPY71_01215</name>
</gene>
<proteinExistence type="predicted"/>
<evidence type="ECO:0000313" key="2">
    <source>
        <dbReference type="Proteomes" id="UP000324738"/>
    </source>
</evidence>
<dbReference type="CDD" id="cd17033">
    <property type="entry name" value="DR1245-like"/>
    <property type="match status" value="1"/>
</dbReference>
<comment type="caution">
    <text evidence="1">The sequence shown here is derived from an EMBL/GenBank/DDBJ whole genome shotgun (WGS) entry which is preliminary data.</text>
</comment>